<name>A0AAV4IUF3_9GAST</name>
<comment type="caution">
    <text evidence="2">The sequence shown here is derived from an EMBL/GenBank/DDBJ whole genome shotgun (WGS) entry which is preliminary data.</text>
</comment>
<dbReference type="AlphaFoldDB" id="A0AAV4IUF3"/>
<evidence type="ECO:0000256" key="1">
    <source>
        <dbReference type="SAM" id="MobiDB-lite"/>
    </source>
</evidence>
<dbReference type="EMBL" id="BMAT01013502">
    <property type="protein sequence ID" value="GFS14133.1"/>
    <property type="molecule type" value="Genomic_DNA"/>
</dbReference>
<dbReference type="Proteomes" id="UP000762676">
    <property type="component" value="Unassembled WGS sequence"/>
</dbReference>
<protein>
    <submittedName>
        <fullName evidence="2">Uncharacterized protein</fullName>
    </submittedName>
</protein>
<evidence type="ECO:0000313" key="2">
    <source>
        <dbReference type="EMBL" id="GFS14133.1"/>
    </source>
</evidence>
<proteinExistence type="predicted"/>
<sequence length="72" mass="8225">MEEPQIVALYQTWHQVMKKQTPYLFCTASTSRLSGTEDNKEQESDDENLIPPDSEDISGESSEEKDEEQDGE</sequence>
<keyword evidence="3" id="KW-1185">Reference proteome</keyword>
<feature type="region of interest" description="Disordered" evidence="1">
    <location>
        <begin position="32"/>
        <end position="72"/>
    </location>
</feature>
<organism evidence="2 3">
    <name type="scientific">Elysia marginata</name>
    <dbReference type="NCBI Taxonomy" id="1093978"/>
    <lineage>
        <taxon>Eukaryota</taxon>
        <taxon>Metazoa</taxon>
        <taxon>Spiralia</taxon>
        <taxon>Lophotrochozoa</taxon>
        <taxon>Mollusca</taxon>
        <taxon>Gastropoda</taxon>
        <taxon>Heterobranchia</taxon>
        <taxon>Euthyneura</taxon>
        <taxon>Panpulmonata</taxon>
        <taxon>Sacoglossa</taxon>
        <taxon>Placobranchoidea</taxon>
        <taxon>Plakobranchidae</taxon>
        <taxon>Elysia</taxon>
    </lineage>
</organism>
<reference evidence="2 3" key="1">
    <citation type="journal article" date="2021" name="Elife">
        <title>Chloroplast acquisition without the gene transfer in kleptoplastic sea slugs, Plakobranchus ocellatus.</title>
        <authorList>
            <person name="Maeda T."/>
            <person name="Takahashi S."/>
            <person name="Yoshida T."/>
            <person name="Shimamura S."/>
            <person name="Takaki Y."/>
            <person name="Nagai Y."/>
            <person name="Toyoda A."/>
            <person name="Suzuki Y."/>
            <person name="Arimoto A."/>
            <person name="Ishii H."/>
            <person name="Satoh N."/>
            <person name="Nishiyama T."/>
            <person name="Hasebe M."/>
            <person name="Maruyama T."/>
            <person name="Minagawa J."/>
            <person name="Obokata J."/>
            <person name="Shigenobu S."/>
        </authorList>
    </citation>
    <scope>NUCLEOTIDE SEQUENCE [LARGE SCALE GENOMIC DNA]</scope>
</reference>
<evidence type="ECO:0000313" key="3">
    <source>
        <dbReference type="Proteomes" id="UP000762676"/>
    </source>
</evidence>
<feature type="compositionally biased region" description="Acidic residues" evidence="1">
    <location>
        <begin position="43"/>
        <end position="72"/>
    </location>
</feature>
<gene>
    <name evidence="2" type="ORF">ElyMa_006738000</name>
</gene>
<accession>A0AAV4IUF3</accession>